<feature type="transmembrane region" description="Helical" evidence="6">
    <location>
        <begin position="347"/>
        <end position="374"/>
    </location>
</feature>
<dbReference type="InterPro" id="IPR050495">
    <property type="entry name" value="ATG22/LtaA_families"/>
</dbReference>
<dbReference type="InterPro" id="IPR024671">
    <property type="entry name" value="Atg22-like"/>
</dbReference>
<keyword evidence="3 6" id="KW-0812">Transmembrane</keyword>
<proteinExistence type="predicted"/>
<feature type="transmembrane region" description="Helical" evidence="6">
    <location>
        <begin position="114"/>
        <end position="132"/>
    </location>
</feature>
<feature type="transmembrane region" description="Helical" evidence="6">
    <location>
        <begin position="394"/>
        <end position="416"/>
    </location>
</feature>
<keyword evidence="2" id="KW-0813">Transport</keyword>
<dbReference type="Pfam" id="PF11700">
    <property type="entry name" value="ATG22"/>
    <property type="match status" value="1"/>
</dbReference>
<dbReference type="GO" id="GO:0012505">
    <property type="term" value="C:endomembrane system"/>
    <property type="evidence" value="ECO:0007669"/>
    <property type="project" value="UniProtKB-SubCell"/>
</dbReference>
<protein>
    <submittedName>
        <fullName evidence="7">Major facilitator superfamily protein</fullName>
    </submittedName>
</protein>
<feature type="transmembrane region" description="Helical" evidence="6">
    <location>
        <begin position="459"/>
        <end position="476"/>
    </location>
</feature>
<evidence type="ECO:0000313" key="8">
    <source>
        <dbReference type="Proteomes" id="UP000004038"/>
    </source>
</evidence>
<dbReference type="Proteomes" id="UP000004038">
    <property type="component" value="Unassembled WGS sequence"/>
</dbReference>
<reference evidence="7 8" key="1">
    <citation type="journal article" date="2012" name="J. Bacteriol.">
        <title>Draft Genome Sequence of Sinorhizobium meliloti CCNWSX0020, a Nitrogen-Fixing Symbiont with Copper Tolerance Capability Isolated from Lead-Zinc Mine Tailings.</title>
        <authorList>
            <person name="Li Z."/>
            <person name="Ma Z."/>
            <person name="Hao X."/>
            <person name="Wei G."/>
        </authorList>
    </citation>
    <scope>NUCLEOTIDE SEQUENCE [LARGE SCALE GENOMIC DNA]</scope>
    <source>
        <strain evidence="7 8">CCNWSX0020</strain>
    </source>
</reference>
<evidence type="ECO:0000256" key="5">
    <source>
        <dbReference type="ARBA" id="ARBA00023136"/>
    </source>
</evidence>
<name>H0G3Z2_RHIML</name>
<dbReference type="PANTHER" id="PTHR23519">
    <property type="entry name" value="AUTOPHAGY-RELATED PROTEIN 22"/>
    <property type="match status" value="1"/>
</dbReference>
<comment type="subcellular location">
    <subcellularLocation>
        <location evidence="1">Endomembrane system</location>
        <topology evidence="1">Multi-pass membrane protein</topology>
    </subcellularLocation>
</comment>
<accession>H0G3Z2</accession>
<dbReference type="PATRIC" id="fig|1107881.3.peg.4269"/>
<feature type="transmembrane region" description="Helical" evidence="6">
    <location>
        <begin position="81"/>
        <end position="102"/>
    </location>
</feature>
<feature type="transmembrane region" description="Helical" evidence="6">
    <location>
        <begin position="178"/>
        <end position="199"/>
    </location>
</feature>
<dbReference type="AlphaFoldDB" id="H0G3Z2"/>
<feature type="transmembrane region" description="Helical" evidence="6">
    <location>
        <begin position="40"/>
        <end position="69"/>
    </location>
</feature>
<dbReference type="PANTHER" id="PTHR23519:SF1">
    <property type="entry name" value="AUTOPHAGY-RELATED PROTEIN 22"/>
    <property type="match status" value="1"/>
</dbReference>
<evidence type="ECO:0000256" key="4">
    <source>
        <dbReference type="ARBA" id="ARBA00022989"/>
    </source>
</evidence>
<evidence type="ECO:0000256" key="1">
    <source>
        <dbReference type="ARBA" id="ARBA00004127"/>
    </source>
</evidence>
<dbReference type="EMBL" id="AGVV01000046">
    <property type="protein sequence ID" value="EHK76002.1"/>
    <property type="molecule type" value="Genomic_DNA"/>
</dbReference>
<keyword evidence="4 6" id="KW-1133">Transmembrane helix</keyword>
<dbReference type="SUPFAM" id="SSF103473">
    <property type="entry name" value="MFS general substrate transporter"/>
    <property type="match status" value="1"/>
</dbReference>
<feature type="transmembrane region" description="Helical" evidence="6">
    <location>
        <begin position="428"/>
        <end position="453"/>
    </location>
</feature>
<feature type="transmembrane region" description="Helical" evidence="6">
    <location>
        <begin position="317"/>
        <end position="335"/>
    </location>
</feature>
<keyword evidence="5 6" id="KW-0472">Membrane</keyword>
<feature type="transmembrane region" description="Helical" evidence="6">
    <location>
        <begin position="138"/>
        <end position="158"/>
    </location>
</feature>
<evidence type="ECO:0000256" key="2">
    <source>
        <dbReference type="ARBA" id="ARBA00022448"/>
    </source>
</evidence>
<sequence length="486" mass="51302">MFFIALPAAYERGALAQVPGRDEVDIAAGRMEERPRTSRLGIAGWMLFDWAAQPFFTVITTFIFAPYFVSRLTADPAHGQAVWGYTLTVAGIVIALLSPVLGAIADASGPRKPWIAFFAAVKIISLALLWNAAPGSSLIYTAIFLALATVAAEFSIVFNDSMMTRLVSEKEVGRISNIAWGLGYLGGMIVLIAVVALIAGSPQTGKTAIGLEPLFGLDPAKGEDARITGPISAAWYLVFILPMFLFTPDATRARMSMAKATARGFEELKGTLAELKERAGILRFLIARMIFQDGVNGLLALGGTFAAGMFGWQTMELGLYGIILNVVAIFGCLYASRLDARLGSKTIVVASLVSLTIATLGIVSTGPGFTLFGLVPLGSTDSGGLFGTAAEKAYILYGLLVGVAFGPVQASSRSYLARSVSPDEAGRYFGLYALSGRATSFLAPASVATITLVTGSARIGMMALVAFLAVGLVILLRTPYPAHRPL</sequence>
<evidence type="ECO:0000256" key="6">
    <source>
        <dbReference type="SAM" id="Phobius"/>
    </source>
</evidence>
<feature type="transmembrane region" description="Helical" evidence="6">
    <location>
        <begin position="227"/>
        <end position="247"/>
    </location>
</feature>
<evidence type="ECO:0000256" key="3">
    <source>
        <dbReference type="ARBA" id="ARBA00022692"/>
    </source>
</evidence>
<feature type="transmembrane region" description="Helical" evidence="6">
    <location>
        <begin position="285"/>
        <end position="311"/>
    </location>
</feature>
<organism evidence="7 8">
    <name type="scientific">Sinorhizobium meliloti CCNWSX0020</name>
    <dbReference type="NCBI Taxonomy" id="1107881"/>
    <lineage>
        <taxon>Bacteria</taxon>
        <taxon>Pseudomonadati</taxon>
        <taxon>Pseudomonadota</taxon>
        <taxon>Alphaproteobacteria</taxon>
        <taxon>Hyphomicrobiales</taxon>
        <taxon>Rhizobiaceae</taxon>
        <taxon>Sinorhizobium/Ensifer group</taxon>
        <taxon>Sinorhizobium</taxon>
    </lineage>
</organism>
<gene>
    <name evidence="7" type="ORF">SM0020_20966</name>
</gene>
<evidence type="ECO:0000313" key="7">
    <source>
        <dbReference type="EMBL" id="EHK76002.1"/>
    </source>
</evidence>
<dbReference type="InterPro" id="IPR036259">
    <property type="entry name" value="MFS_trans_sf"/>
</dbReference>
<dbReference type="Gene3D" id="1.20.1250.20">
    <property type="entry name" value="MFS general substrate transporter like domains"/>
    <property type="match status" value="1"/>
</dbReference>